<organism evidence="2 3">
    <name type="scientific">Alkaliphilus serpentinus</name>
    <dbReference type="NCBI Taxonomy" id="1482731"/>
    <lineage>
        <taxon>Bacteria</taxon>
        <taxon>Bacillati</taxon>
        <taxon>Bacillota</taxon>
        <taxon>Clostridia</taxon>
        <taxon>Peptostreptococcales</taxon>
        <taxon>Natronincolaceae</taxon>
        <taxon>Alkaliphilus</taxon>
    </lineage>
</organism>
<protein>
    <submittedName>
        <fullName evidence="2">Zinc dependent phospholipase C family protein</fullName>
    </submittedName>
</protein>
<evidence type="ECO:0000313" key="3">
    <source>
        <dbReference type="Proteomes" id="UP000465601"/>
    </source>
</evidence>
<sequence length="195" mass="22790">MLPITHKIISEHVYDNVKDHLGIELNKKSLIYGSIKPDIAPRLLLLDHFKPQSFSFIMHEALELSKHSLVSNSEFLKLFSRQIGVVTHFIADFFCVPHNDRLTYENNFFSHMRYETNLHMQFRDFEEKLNIEKSHFNVDNFSVSTIQNVVDFLHNQYQLRGESTINDVKSSIYAASVVAMYIAYHATKNYSFRVA</sequence>
<evidence type="ECO:0000259" key="1">
    <source>
        <dbReference type="Pfam" id="PF00882"/>
    </source>
</evidence>
<accession>A0A833M9S7</accession>
<gene>
    <name evidence="2" type="ORF">F8153_09855</name>
</gene>
<dbReference type="Pfam" id="PF00882">
    <property type="entry name" value="Zn_dep_PLPC"/>
    <property type="match status" value="1"/>
</dbReference>
<dbReference type="OrthoDB" id="2878022at2"/>
<keyword evidence="3" id="KW-1185">Reference proteome</keyword>
<dbReference type="InterPro" id="IPR029002">
    <property type="entry name" value="PLPC/GPLD1"/>
</dbReference>
<comment type="caution">
    <text evidence="2">The sequence shown here is derived from an EMBL/GenBank/DDBJ whole genome shotgun (WGS) entry which is preliminary data.</text>
</comment>
<proteinExistence type="predicted"/>
<dbReference type="Proteomes" id="UP000465601">
    <property type="component" value="Unassembled WGS sequence"/>
</dbReference>
<feature type="domain" description="Phospholipase C/D" evidence="1">
    <location>
        <begin position="5"/>
        <end position="157"/>
    </location>
</feature>
<dbReference type="RefSeq" id="WP_151866192.1">
    <property type="nucleotide sequence ID" value="NZ_WBZB01000035.1"/>
</dbReference>
<name>A0A833M9S7_9FIRM</name>
<reference evidence="2 3" key="1">
    <citation type="submission" date="2019-10" db="EMBL/GenBank/DDBJ databases">
        <title>Alkaliphilus serpentinus sp. nov. and Alkaliphilus pronyensis sp. nov., two novel anaerobic alkaliphilic species isolated from the serpentinized-hosted hydrothermal field of the Prony Bay (New Caledonia).</title>
        <authorList>
            <person name="Postec A."/>
        </authorList>
    </citation>
    <scope>NUCLEOTIDE SEQUENCE [LARGE SCALE GENOMIC DNA]</scope>
    <source>
        <strain evidence="2 3">LacT</strain>
    </source>
</reference>
<dbReference type="EMBL" id="WBZB01000035">
    <property type="protein sequence ID" value="KAB3529219.1"/>
    <property type="molecule type" value="Genomic_DNA"/>
</dbReference>
<dbReference type="AlphaFoldDB" id="A0A833M9S7"/>
<evidence type="ECO:0000313" key="2">
    <source>
        <dbReference type="EMBL" id="KAB3529219.1"/>
    </source>
</evidence>